<gene>
    <name evidence="1" type="ORF">GALL_297440</name>
</gene>
<comment type="caution">
    <text evidence="1">The sequence shown here is derived from an EMBL/GenBank/DDBJ whole genome shotgun (WGS) entry which is preliminary data.</text>
</comment>
<evidence type="ECO:0000313" key="1">
    <source>
        <dbReference type="EMBL" id="OIQ88391.1"/>
    </source>
</evidence>
<organism evidence="1">
    <name type="scientific">mine drainage metagenome</name>
    <dbReference type="NCBI Taxonomy" id="410659"/>
    <lineage>
        <taxon>unclassified sequences</taxon>
        <taxon>metagenomes</taxon>
        <taxon>ecological metagenomes</taxon>
    </lineage>
</organism>
<accession>A0A1J5R8L9</accession>
<dbReference type="EMBL" id="MLJW01000374">
    <property type="protein sequence ID" value="OIQ88391.1"/>
    <property type="molecule type" value="Genomic_DNA"/>
</dbReference>
<name>A0A1J5R8L9_9ZZZZ</name>
<protein>
    <submittedName>
        <fullName evidence="1">Uncharacterized protein</fullName>
    </submittedName>
</protein>
<proteinExistence type="predicted"/>
<reference evidence="1" key="1">
    <citation type="submission" date="2016-10" db="EMBL/GenBank/DDBJ databases">
        <title>Sequence of Gallionella enrichment culture.</title>
        <authorList>
            <person name="Poehlein A."/>
            <person name="Muehling M."/>
            <person name="Daniel R."/>
        </authorList>
    </citation>
    <scope>NUCLEOTIDE SEQUENCE</scope>
</reference>
<dbReference type="AlphaFoldDB" id="A0A1J5R8L9"/>
<sequence length="187" mass="21649">MSIKAPRPTLVQRGAAAVSRGIFNFSDEVYGNTPDREAFARQDRTSLQRIAVEDAQAREFLDEVMKEHTDLLSAEDEYGTEFTDFIAREFVRKYGRDLARSETRYIQEFVEDHARDMDGGRASEFLTERMNENTDLLSSEDPSGWEFRNCVARGFHDQFGREPSQSESRIITEFVSEWAHDCQWGEQ</sequence>